<name>A0A1G6D5C5_9BACT</name>
<comment type="subcellular location">
    <subcellularLocation>
        <location evidence="1">Membrane</location>
        <topology evidence="1">Single-pass membrane protein</topology>
    </subcellularLocation>
</comment>
<sequence length="1474" mass="158933">MEMNESTPKRRRWWVYLLLVPPLLVIFMLVATILFLRTDYGLERAEGLLNRTLADVGGQNITLNGLHGRFPFDLRLDELRLADAEGPWLELEDLALRWSGRDLLAARLRIHELSATRLEMLRTPIGEQTEREPREPSQGVDLPDAFPRIALEHLAVREIILAEAVAGERIVLQLQAELVADSHEARVDLRLDSMAGPAGKAGQLTLHAEFAQDTNLLTLRADFTDPQGSLAPLLGLPETTPLALLLDGDGPPAAWSGTFHVQAGQLISVESYLALDWQDYPSLSWNGDFFLDSSLLPHPADAYLPRTSFRILAAMPGTQQVELNEVSLRNPLLELILDAHLDLRQSALRGGLQATVRDTAPLGDLTGVELGPEILLHSRFDGPFTAPDIELVLNLTEFAADPARIAELELTSSIQFGQQQWNDRQDIAASGTLQAHGVDVPNTALPAELTSEFDLQYRLGDTFLDLKSLTLRGDGLALQAEGGYALDRNHLEARLDLLPTRIQPWLALHGQDYAGLLDLQITAQGVVQPMDLQLDVQAALEQTSGLPDPLPRLLGERIDLATRISLLSDVDDPSRSGLHRIQADNISLHAEGLDLMADVAYVLDTRELTAQAVLELPDLSLASPDPELDLGGAAVLEVRVHGAVGGNLSLDGDLFSENLQVADLDAFPLRLVLHADALPGSPQGSLSLSASPMQTDLFAETDFALDDNLLRLSGLTLTLPEGTLSGSGDIDLNTQLVTAQLEGRIRDIGPLSALAGQNMAGALDLQLDLQPDGPSQNVQLSLVLDNLLADFGTLSHMSLQAQARDVLGVAGPPHLDASVATQGFQAGENRVDVLEAEAKGTLADIALNAAAQGHALHPFDLRIQATSAEVDARRTIRLQNLTGAWAGQNLVLADPVTITMAGDDLSASPLLLEFGSAIVRAEAQLSGETADLRLGVENLPLHLFTTDVQGALTLGAVLHGPKSALRGDVTLVGNDLSPAVTGLGEIPSLNLQADAVLDGESVTLFAELREKGHTDSLLQAQGQARMRLSLDPVGLDLPRDEPVTASVVGNLDLGWLGDIVLPDSQLLAGLLGLDLQLAGTIDAPEPGGRIQVRRGGYQHLLQGVLIQDIEGDARITEEHFILESLTATDGDQGTLRLEGRADLDPEHNFPFRFTLSGANMNVLDSPQARARLSRISMDVSGTTEAQEVSGQVNLDRVEVFLRDLGGPRVVDLDVVDVHKPRDSAEDAVFTPPIPPLALDIGVHFPSRFFVRGRGLDSEWGGNLHISGNASEPIIRGEIRPQRGRLDLLGKRFTIDEESVIQFTGSQPPRPYVNLIATQTRRDPDGEKTFIVRISGVPPDISPPTLESDPPLPQDEILAQMLFGRSLARISPTQAAQLALAARELAGHGGGLDIMGTARDILLLDDLDVVTGQGGDISLRAGKYINERVYLRLDRDMKTGEETVSADIDLTPRISLESTLGPRGGGLGLFWKRDY</sequence>
<gene>
    <name evidence="7" type="ORF">SAMN05660653_01936</name>
</gene>
<keyword evidence="3 5" id="KW-1133">Transmembrane helix</keyword>
<dbReference type="EMBL" id="FMXO01000010">
    <property type="protein sequence ID" value="SDB40376.1"/>
    <property type="molecule type" value="Genomic_DNA"/>
</dbReference>
<dbReference type="GO" id="GO:0005886">
    <property type="term" value="C:plasma membrane"/>
    <property type="evidence" value="ECO:0007669"/>
    <property type="project" value="InterPro"/>
</dbReference>
<proteinExistence type="predicted"/>
<dbReference type="PANTHER" id="PTHR36985">
    <property type="entry name" value="TRANSLOCATION AND ASSEMBLY MODULE SUBUNIT TAMB"/>
    <property type="match status" value="1"/>
</dbReference>
<feature type="domain" description="Translocation and assembly module TamB C-terminal" evidence="6">
    <location>
        <begin position="949"/>
        <end position="1098"/>
    </location>
</feature>
<dbReference type="InterPro" id="IPR007452">
    <property type="entry name" value="TamB_C"/>
</dbReference>
<evidence type="ECO:0000256" key="4">
    <source>
        <dbReference type="ARBA" id="ARBA00023136"/>
    </source>
</evidence>
<dbReference type="PANTHER" id="PTHR36985:SF1">
    <property type="entry name" value="TRANSLOCATION AND ASSEMBLY MODULE SUBUNIT TAMB"/>
    <property type="match status" value="1"/>
</dbReference>
<dbReference type="GO" id="GO:0009306">
    <property type="term" value="P:protein secretion"/>
    <property type="evidence" value="ECO:0007669"/>
    <property type="project" value="InterPro"/>
</dbReference>
<feature type="transmembrane region" description="Helical" evidence="5">
    <location>
        <begin position="13"/>
        <end position="36"/>
    </location>
</feature>
<dbReference type="Proteomes" id="UP000198771">
    <property type="component" value="Unassembled WGS sequence"/>
</dbReference>
<evidence type="ECO:0000256" key="2">
    <source>
        <dbReference type="ARBA" id="ARBA00022692"/>
    </source>
</evidence>
<evidence type="ECO:0000259" key="6">
    <source>
        <dbReference type="Pfam" id="PF04357"/>
    </source>
</evidence>
<dbReference type="STRING" id="617002.SAMN05660653_01936"/>
<protein>
    <submittedName>
        <fullName evidence="7">Autotransporter secretion inner membrane protein TamB</fullName>
    </submittedName>
</protein>
<accession>A0A1G6D5C5</accession>
<organism evidence="7 8">
    <name type="scientific">Desulfonatronum thiosulfatophilum</name>
    <dbReference type="NCBI Taxonomy" id="617002"/>
    <lineage>
        <taxon>Bacteria</taxon>
        <taxon>Pseudomonadati</taxon>
        <taxon>Thermodesulfobacteriota</taxon>
        <taxon>Desulfovibrionia</taxon>
        <taxon>Desulfovibrionales</taxon>
        <taxon>Desulfonatronaceae</taxon>
        <taxon>Desulfonatronum</taxon>
    </lineage>
</organism>
<evidence type="ECO:0000313" key="8">
    <source>
        <dbReference type="Proteomes" id="UP000198771"/>
    </source>
</evidence>
<evidence type="ECO:0000256" key="3">
    <source>
        <dbReference type="ARBA" id="ARBA00022989"/>
    </source>
</evidence>
<keyword evidence="2 5" id="KW-0812">Transmembrane</keyword>
<feature type="domain" description="Translocation and assembly module TamB C-terminal" evidence="6">
    <location>
        <begin position="1124"/>
        <end position="1474"/>
    </location>
</feature>
<dbReference type="Pfam" id="PF04357">
    <property type="entry name" value="TamB"/>
    <property type="match status" value="2"/>
</dbReference>
<evidence type="ECO:0000256" key="1">
    <source>
        <dbReference type="ARBA" id="ARBA00004167"/>
    </source>
</evidence>
<keyword evidence="8" id="KW-1185">Reference proteome</keyword>
<evidence type="ECO:0000256" key="5">
    <source>
        <dbReference type="SAM" id="Phobius"/>
    </source>
</evidence>
<reference evidence="7 8" key="1">
    <citation type="submission" date="2016-10" db="EMBL/GenBank/DDBJ databases">
        <authorList>
            <person name="de Groot N.N."/>
        </authorList>
    </citation>
    <scope>NUCLEOTIDE SEQUENCE [LARGE SCALE GENOMIC DNA]</scope>
    <source>
        <strain evidence="7 8">ASO4-2</strain>
    </source>
</reference>
<keyword evidence="4 5" id="KW-0472">Membrane</keyword>
<evidence type="ECO:0000313" key="7">
    <source>
        <dbReference type="EMBL" id="SDB40376.1"/>
    </source>
</evidence>